<evidence type="ECO:0000259" key="8">
    <source>
        <dbReference type="SMART" id="SM01069"/>
    </source>
</evidence>
<name>A0A158PMY9_ANISI</name>
<dbReference type="GO" id="GO:0006457">
    <property type="term" value="P:protein folding"/>
    <property type="evidence" value="ECO:0007669"/>
    <property type="project" value="TreeGrafter"/>
</dbReference>
<feature type="region of interest" description="Disordered" evidence="7">
    <location>
        <begin position="1"/>
        <end position="27"/>
    </location>
</feature>
<evidence type="ECO:0000313" key="12">
    <source>
        <dbReference type="Proteomes" id="UP000267096"/>
    </source>
</evidence>
<evidence type="ECO:0000259" key="10">
    <source>
        <dbReference type="SMART" id="SM01071"/>
    </source>
</evidence>
<dbReference type="Gene3D" id="1.20.58.610">
    <property type="entry name" value="Cdc37, Hsp90 binding domain"/>
    <property type="match status" value="1"/>
</dbReference>
<reference evidence="13" key="1">
    <citation type="submission" date="2016-04" db="UniProtKB">
        <authorList>
            <consortium name="WormBaseParasite"/>
        </authorList>
    </citation>
    <scope>IDENTIFICATION</scope>
</reference>
<protein>
    <recommendedName>
        <fullName evidence="5">Hsp90 chaperone protein kinase-targeting subunit</fullName>
    </recommendedName>
</protein>
<dbReference type="InterPro" id="IPR038189">
    <property type="entry name" value="Cdc37_Hsp90-bd_sf"/>
</dbReference>
<feature type="domain" description="Cdc37 N-terminal" evidence="10">
    <location>
        <begin position="2"/>
        <end position="125"/>
    </location>
</feature>
<dbReference type="GO" id="GO:0005737">
    <property type="term" value="C:cytoplasm"/>
    <property type="evidence" value="ECO:0007669"/>
    <property type="project" value="UniProtKB-SubCell"/>
</dbReference>
<dbReference type="SUPFAM" id="SSF101391">
    <property type="entry name" value="Hsp90 co-chaperone CDC37"/>
    <property type="match status" value="1"/>
</dbReference>
<dbReference type="GO" id="GO:0050821">
    <property type="term" value="P:protein stabilization"/>
    <property type="evidence" value="ECO:0007669"/>
    <property type="project" value="TreeGrafter"/>
</dbReference>
<dbReference type="GO" id="GO:0031072">
    <property type="term" value="F:heat shock protein binding"/>
    <property type="evidence" value="ECO:0007669"/>
    <property type="project" value="TreeGrafter"/>
</dbReference>
<evidence type="ECO:0000259" key="9">
    <source>
        <dbReference type="SMART" id="SM01070"/>
    </source>
</evidence>
<dbReference type="InterPro" id="IPR004918">
    <property type="entry name" value="Cdc37"/>
</dbReference>
<dbReference type="GO" id="GO:0051087">
    <property type="term" value="F:protein-folding chaperone binding"/>
    <property type="evidence" value="ECO:0007669"/>
    <property type="project" value="TreeGrafter"/>
</dbReference>
<dbReference type="SMART" id="SM01070">
    <property type="entry name" value="CDC37_M"/>
    <property type="match status" value="1"/>
</dbReference>
<dbReference type="GO" id="GO:0019901">
    <property type="term" value="F:protein kinase binding"/>
    <property type="evidence" value="ECO:0007669"/>
    <property type="project" value="InterPro"/>
</dbReference>
<evidence type="ECO:0000313" key="13">
    <source>
        <dbReference type="WBParaSite" id="ASIM_0001065201-mRNA-1"/>
    </source>
</evidence>
<keyword evidence="4" id="KW-0143">Chaperone</keyword>
<evidence type="ECO:0000256" key="2">
    <source>
        <dbReference type="ARBA" id="ARBA00006222"/>
    </source>
</evidence>
<dbReference type="OrthoDB" id="440202at2759"/>
<comment type="subcellular location">
    <subcellularLocation>
        <location evidence="1">Cytoplasm</location>
    </subcellularLocation>
</comment>
<dbReference type="Pfam" id="PF08565">
    <property type="entry name" value="CDC37_M"/>
    <property type="match status" value="1"/>
</dbReference>
<keyword evidence="6" id="KW-0175">Coiled coil</keyword>
<dbReference type="PANTHER" id="PTHR12800:SF4">
    <property type="entry name" value="HSP90 CO-CHAPERONE CDC37"/>
    <property type="match status" value="1"/>
</dbReference>
<dbReference type="Pfam" id="PF03234">
    <property type="entry name" value="CDC37_N"/>
    <property type="match status" value="1"/>
</dbReference>
<evidence type="ECO:0000256" key="4">
    <source>
        <dbReference type="ARBA" id="ARBA00023186"/>
    </source>
</evidence>
<evidence type="ECO:0000256" key="5">
    <source>
        <dbReference type="ARBA" id="ARBA00031396"/>
    </source>
</evidence>
<dbReference type="Proteomes" id="UP000267096">
    <property type="component" value="Unassembled WGS sequence"/>
</dbReference>
<dbReference type="EMBL" id="UYRR01030988">
    <property type="protein sequence ID" value="VDK42532.1"/>
    <property type="molecule type" value="Genomic_DNA"/>
</dbReference>
<dbReference type="GO" id="GO:0051082">
    <property type="term" value="F:unfolded protein binding"/>
    <property type="evidence" value="ECO:0007669"/>
    <property type="project" value="TreeGrafter"/>
</dbReference>
<proteinExistence type="inferred from homology"/>
<dbReference type="InterPro" id="IPR013874">
    <property type="entry name" value="Cdc37_Hsp90-bd"/>
</dbReference>
<comment type="similarity">
    <text evidence="2">Belongs to the CDC37 family.</text>
</comment>
<evidence type="ECO:0000313" key="11">
    <source>
        <dbReference type="EMBL" id="VDK42532.1"/>
    </source>
</evidence>
<accession>A0A158PMY9</accession>
<gene>
    <name evidence="11" type="ORF">ASIM_LOCUS10210</name>
</gene>
<dbReference type="Gene3D" id="6.10.140.250">
    <property type="match status" value="1"/>
</dbReference>
<evidence type="ECO:0000256" key="3">
    <source>
        <dbReference type="ARBA" id="ARBA00022490"/>
    </source>
</evidence>
<dbReference type="SMART" id="SM01069">
    <property type="entry name" value="CDC37_C"/>
    <property type="match status" value="1"/>
</dbReference>
<dbReference type="AlphaFoldDB" id="A0A158PMY9"/>
<evidence type="ECO:0000256" key="7">
    <source>
        <dbReference type="SAM" id="MobiDB-lite"/>
    </source>
</evidence>
<dbReference type="InterPro" id="IPR013855">
    <property type="entry name" value="Cdc37_N_dom"/>
</dbReference>
<feature type="domain" description="Cdc37 C-terminal" evidence="8">
    <location>
        <begin position="267"/>
        <end position="340"/>
    </location>
</feature>
<dbReference type="FunFam" id="1.20.58.610:FF:000001">
    <property type="entry name" value="Hsp90 co-chaperone Cdc37-like 1"/>
    <property type="match status" value="1"/>
</dbReference>
<evidence type="ECO:0000256" key="1">
    <source>
        <dbReference type="ARBA" id="ARBA00004496"/>
    </source>
</evidence>
<sequence>MPLDYSKWKDIEVSDDEDDTHPNIDTPSLFRWRHQARMERMAERQQAKADIAKGKSSVEKRMEEIEDKLKTTTLDEKERMKLELERNEMKKQEEEYLKKEKELEEKERLEPWNVDTIGHEAFSCSAEYFDKNGDLLKQFGSLKDLNASESFLLEHPHIASEFAANFLTIEALNLAIEEKDDEMSDYAKQCIILQYLLELSKSLHALATNVNVIKNFFTKFRRADAVYMKSFYNEVDAFKDRLRKRGKDKREAAIQEYEAEEKAKRIAASPGGLDPQEVYNSLPPDMKEAFDSQEVEKLQAIAHNMDREVFSYHLKRCIDSGLWIPNAADAENNEDEDVSNFVFIIMHLKVYMYLLKRFQVTESK</sequence>
<feature type="compositionally biased region" description="Basic and acidic residues" evidence="7">
    <location>
        <begin position="1"/>
        <end position="12"/>
    </location>
</feature>
<dbReference type="InterPro" id="IPR013873">
    <property type="entry name" value="Cdc37_C"/>
</dbReference>
<dbReference type="PANTHER" id="PTHR12800">
    <property type="entry name" value="CDC37-RELATED"/>
    <property type="match status" value="1"/>
</dbReference>
<keyword evidence="12" id="KW-1185">Reference proteome</keyword>
<dbReference type="SMART" id="SM01071">
    <property type="entry name" value="CDC37_N"/>
    <property type="match status" value="1"/>
</dbReference>
<feature type="domain" description="Cdc37 Hsp90 binding" evidence="9">
    <location>
        <begin position="87"/>
        <end position="261"/>
    </location>
</feature>
<dbReference type="WBParaSite" id="ASIM_0001065201-mRNA-1">
    <property type="protein sequence ID" value="ASIM_0001065201-mRNA-1"/>
    <property type="gene ID" value="ASIM_0001065201"/>
</dbReference>
<dbReference type="Pfam" id="PF08564">
    <property type="entry name" value="CDC37_C"/>
    <property type="match status" value="1"/>
</dbReference>
<reference evidence="11 12" key="2">
    <citation type="submission" date="2018-11" db="EMBL/GenBank/DDBJ databases">
        <authorList>
            <consortium name="Pathogen Informatics"/>
        </authorList>
    </citation>
    <scope>NUCLEOTIDE SEQUENCE [LARGE SCALE GENOMIC DNA]</scope>
</reference>
<keyword evidence="3" id="KW-0963">Cytoplasm</keyword>
<feature type="coiled-coil region" evidence="6">
    <location>
        <begin position="55"/>
        <end position="109"/>
    </location>
</feature>
<evidence type="ECO:0000256" key="6">
    <source>
        <dbReference type="SAM" id="Coils"/>
    </source>
</evidence>
<organism evidence="13">
    <name type="scientific">Anisakis simplex</name>
    <name type="common">Herring worm</name>
    <dbReference type="NCBI Taxonomy" id="6269"/>
    <lineage>
        <taxon>Eukaryota</taxon>
        <taxon>Metazoa</taxon>
        <taxon>Ecdysozoa</taxon>
        <taxon>Nematoda</taxon>
        <taxon>Chromadorea</taxon>
        <taxon>Rhabditida</taxon>
        <taxon>Spirurina</taxon>
        <taxon>Ascaridomorpha</taxon>
        <taxon>Ascaridoidea</taxon>
        <taxon>Anisakidae</taxon>
        <taxon>Anisakis</taxon>
        <taxon>Anisakis simplex complex</taxon>
    </lineage>
</organism>